<evidence type="ECO:0000256" key="2">
    <source>
        <dbReference type="SAM" id="Phobius"/>
    </source>
</evidence>
<dbReference type="NCBIfam" id="TIGR03919">
    <property type="entry name" value="T7SS_EccB"/>
    <property type="match status" value="1"/>
</dbReference>
<dbReference type="Proteomes" id="UP000179627">
    <property type="component" value="Unassembled WGS sequence"/>
</dbReference>
<comment type="caution">
    <text evidence="3">The sequence shown here is derived from an EMBL/GenBank/DDBJ whole genome shotgun (WGS) entry which is preliminary data.</text>
</comment>
<keyword evidence="2" id="KW-0812">Transmembrane</keyword>
<dbReference type="InterPro" id="IPR044857">
    <property type="entry name" value="T7SS_EccB_R1"/>
</dbReference>
<feature type="transmembrane region" description="Helical" evidence="2">
    <location>
        <begin position="41"/>
        <end position="61"/>
    </location>
</feature>
<dbReference type="OrthoDB" id="3847604at2"/>
<dbReference type="RefSeq" id="WP_071088907.1">
    <property type="nucleotide sequence ID" value="NZ_MBLM01000149.1"/>
</dbReference>
<keyword evidence="4" id="KW-1185">Reference proteome</keyword>
<reference evidence="4" key="1">
    <citation type="submission" date="2016-07" db="EMBL/GenBank/DDBJ databases">
        <title>Sequence Frankia sp. strain CcI1.17.</title>
        <authorList>
            <person name="Ghodhbane-Gtari F."/>
            <person name="Swanson E."/>
            <person name="Gueddou A."/>
            <person name="Morris K."/>
            <person name="Hezbri K."/>
            <person name="Ktari A."/>
            <person name="Nouioui I."/>
            <person name="Abebe-Akele F."/>
            <person name="Simpson S."/>
            <person name="Thomas K."/>
            <person name="Gtari M."/>
            <person name="Tisa L.S."/>
            <person name="Hurst S."/>
        </authorList>
    </citation>
    <scope>NUCLEOTIDE SEQUENCE [LARGE SCALE GENOMIC DNA]</scope>
    <source>
        <strain evidence="4">Cc1.17</strain>
    </source>
</reference>
<evidence type="ECO:0000313" key="4">
    <source>
        <dbReference type="Proteomes" id="UP000179627"/>
    </source>
</evidence>
<name>A0A1S1QB67_9ACTN</name>
<organism evidence="3 4">
    <name type="scientific">Parafrankia colletiae</name>
    <dbReference type="NCBI Taxonomy" id="573497"/>
    <lineage>
        <taxon>Bacteria</taxon>
        <taxon>Bacillati</taxon>
        <taxon>Actinomycetota</taxon>
        <taxon>Actinomycetes</taxon>
        <taxon>Frankiales</taxon>
        <taxon>Frankiaceae</taxon>
        <taxon>Parafrankia</taxon>
    </lineage>
</organism>
<keyword evidence="2" id="KW-1133">Transmembrane helix</keyword>
<keyword evidence="2" id="KW-0472">Membrane</keyword>
<dbReference type="PANTHER" id="PTHR40765:SF2">
    <property type="entry name" value="ESX-2 SECRETION SYSTEM ATPASE ECCB2"/>
    <property type="match status" value="1"/>
</dbReference>
<dbReference type="InterPro" id="IPR007795">
    <property type="entry name" value="T7SS_EccB"/>
</dbReference>
<protein>
    <submittedName>
        <fullName evidence="3">Type VII secretion protein EccB</fullName>
    </submittedName>
</protein>
<gene>
    <name evidence="3" type="ORF">CC117_27345</name>
</gene>
<dbReference type="AlphaFoldDB" id="A0A1S1QB67"/>
<proteinExistence type="predicted"/>
<feature type="region of interest" description="Disordered" evidence="1">
    <location>
        <begin position="377"/>
        <end position="406"/>
    </location>
</feature>
<dbReference type="EMBL" id="MBLM01000149">
    <property type="protein sequence ID" value="OHV30836.1"/>
    <property type="molecule type" value="Genomic_DNA"/>
</dbReference>
<sequence>MQSRRDQVDAQRYLNFRLTGALVRADPDALESPTRRDVRSLVAGSVVALLMLGGVAAWAWLASGGSTAWRQPGVLIIDRSTGTRFLFLDGVLRPVRNVASARLLVDGNVKPLTVAGSRLAGVPRGAPLGVVGGPEILPDAGRLNAGVWRACAQGSPDTADTAAAVANWPRPAGGAGDRIVVEVAGPPAAARVGRDEGLLVSSEGTDYLLWRGRRLELARPWAADVLGWGGTASVPVPAAFLELVPAGPELAPVAVPERGTPGPDIGGRPTSRGDLFAVATAAGQTAYYLLLPTGLAPLTATQFALTQAEPGTAPARRITSAELAAAPRARVAEPASLLPARPPVIVEPRGDTAAVCVETVGVPAVFARSTEPAWRARVAGATASPGAPAQPPPPAGPASGAPTDPALALVLAPGPLPAGTPEADVDVDVRVQARGGALLVPDADVPVDQQQCLLVDGAGTAFPLTPDAVEALGYRLEQAIEVPRQLPLLLPRGPSLDLIGRAAG</sequence>
<feature type="compositionally biased region" description="Low complexity" evidence="1">
    <location>
        <begin position="397"/>
        <end position="406"/>
    </location>
</feature>
<dbReference type="PANTHER" id="PTHR40765">
    <property type="entry name" value="ESX-2 SECRETION SYSTEM ATPASE ECCB2"/>
    <property type="match status" value="1"/>
</dbReference>
<accession>A0A1S1QB67</accession>
<dbReference type="Pfam" id="PF05108">
    <property type="entry name" value="T7SS_ESX1_EccB"/>
    <property type="match status" value="1"/>
</dbReference>
<dbReference type="GO" id="GO:0005576">
    <property type="term" value="C:extracellular region"/>
    <property type="evidence" value="ECO:0007669"/>
    <property type="project" value="TreeGrafter"/>
</dbReference>
<dbReference type="Gene3D" id="3.30.2390.20">
    <property type="entry name" value="Type VII secretion system EccB, repeat 1 domain"/>
    <property type="match status" value="1"/>
</dbReference>
<evidence type="ECO:0000313" key="3">
    <source>
        <dbReference type="EMBL" id="OHV30836.1"/>
    </source>
</evidence>
<evidence type="ECO:0000256" key="1">
    <source>
        <dbReference type="SAM" id="MobiDB-lite"/>
    </source>
</evidence>